<dbReference type="PANTHER" id="PTHR33393:SF11">
    <property type="entry name" value="POLYGLUTAMINE SYNTHESIS ACCESSORY PROTEIN RV0574C-RELATED"/>
    <property type="match status" value="1"/>
</dbReference>
<dbReference type="GO" id="GO:0009002">
    <property type="term" value="F:serine-type D-Ala-D-Ala carboxypeptidase activity"/>
    <property type="evidence" value="ECO:0007669"/>
    <property type="project" value="InterPro"/>
</dbReference>
<dbReference type="PRINTS" id="PR00725">
    <property type="entry name" value="DADACBPTASE1"/>
</dbReference>
<evidence type="ECO:0000256" key="7">
    <source>
        <dbReference type="ARBA" id="ARBA00023316"/>
    </source>
</evidence>
<evidence type="ECO:0000256" key="9">
    <source>
        <dbReference type="PIRSR" id="PIRSR618044-2"/>
    </source>
</evidence>
<dbReference type="PATRIC" id="fig|1618752.3.peg.455"/>
<evidence type="ECO:0000313" key="12">
    <source>
        <dbReference type="EMBL" id="KKP88035.1"/>
    </source>
</evidence>
<dbReference type="PANTHER" id="PTHR33393">
    <property type="entry name" value="POLYGLUTAMINE SYNTHESIS ACCESSORY PROTEIN RV0574C-RELATED"/>
    <property type="match status" value="1"/>
</dbReference>
<comment type="caution">
    <text evidence="12">The sequence shown here is derived from an EMBL/GenBank/DDBJ whole genome shotgun (WGS) entry which is preliminary data.</text>
</comment>
<evidence type="ECO:0000259" key="11">
    <source>
        <dbReference type="SMART" id="SM00854"/>
    </source>
</evidence>
<dbReference type="InterPro" id="IPR019079">
    <property type="entry name" value="Capsule_synth_CapA"/>
</dbReference>
<dbReference type="EMBL" id="LBQZ01000028">
    <property type="protein sequence ID" value="KKP88035.1"/>
    <property type="molecule type" value="Genomic_DNA"/>
</dbReference>
<protein>
    <submittedName>
        <fullName evidence="12">Capsule synthesis protein, CapA</fullName>
    </submittedName>
</protein>
<dbReference type="Proteomes" id="UP000034798">
    <property type="component" value="Unassembled WGS sequence"/>
</dbReference>
<keyword evidence="3" id="KW-0732">Signal</keyword>
<feature type="active site" description="Acyl-ester intermediate" evidence="8">
    <location>
        <position position="71"/>
    </location>
</feature>
<dbReference type="Gene3D" id="3.60.21.10">
    <property type="match status" value="1"/>
</dbReference>
<dbReference type="Pfam" id="PF09587">
    <property type="entry name" value="PGA_cap"/>
    <property type="match status" value="1"/>
</dbReference>
<evidence type="ECO:0000256" key="2">
    <source>
        <dbReference type="ARBA" id="ARBA00007164"/>
    </source>
</evidence>
<evidence type="ECO:0000256" key="3">
    <source>
        <dbReference type="ARBA" id="ARBA00022729"/>
    </source>
</evidence>
<dbReference type="InterPro" id="IPR018044">
    <property type="entry name" value="Peptidase_S11"/>
</dbReference>
<comment type="similarity">
    <text evidence="1">Belongs to the CapA family.</text>
</comment>
<dbReference type="AlphaFoldDB" id="A0A0G0FKT5"/>
<dbReference type="SUPFAM" id="SSF56601">
    <property type="entry name" value="beta-lactamase/transpeptidase-like"/>
    <property type="match status" value="1"/>
</dbReference>
<dbReference type="SMART" id="SM00854">
    <property type="entry name" value="PGA_cap"/>
    <property type="match status" value="1"/>
</dbReference>
<keyword evidence="7" id="KW-0961">Cell wall biogenesis/degradation</keyword>
<dbReference type="InterPro" id="IPR052169">
    <property type="entry name" value="CW_Biosynth-Accessory"/>
</dbReference>
<evidence type="ECO:0000256" key="10">
    <source>
        <dbReference type="RuleBase" id="RU004016"/>
    </source>
</evidence>
<proteinExistence type="inferred from homology"/>
<sequence length="599" mass="67241">MKKYLLIFTIFVLFFSISFARKTEAVSQYFYINKDTKQQLKLSAKAYLVGDLNTGEVILSKNQEDKFPIASISKLMTALVANLVMKSDDTTKVSKKAINTKGTNGELKFGEKIKISTLLYPLLLESSNDAAEVIAEYFTRDSFIAKMNEQTNILKMSGTVYEDPSGLSSNNQSTVSDIFKLTGYLNKEKIEILQITTKKSYSNKSHSWSNISQFLNKEGYFGGKSGYTDEAKQTVVSNFSLPLGQTGLRPISIILLSSSDRKKDVETILKYLKKNVYYGGASDANTNWVQEKVGMPDIKDPNFITMTFGGDMMLDRGVKNSVRKNFNNDYSKLFQKSKDLSELLKDSDIVFANLEGTVSDQGTDQKNLYSFRMDPTVIPALKGLGINVLSLANNHMADWGRIAFIDTLSRLKENEIFYTGGGNNILEAKTPVIIEKYGMKIGFLSFSDKGPDYMKATTDKAGVLLVSDPDFDEIIKNASKQVNYLIVSFHFGEEYIKKHNKRQENLAHKAIDAGAKIIIGAHPHVVEDTEVYKNGYIAYSLGNFIFDQSWSIETMKGMLLKIKLFRDGSMTVQKNPTQQNSVFQISKITKGKEEKVKFK</sequence>
<comment type="similarity">
    <text evidence="2 10">Belongs to the peptidase S11 family.</text>
</comment>
<evidence type="ECO:0000256" key="4">
    <source>
        <dbReference type="ARBA" id="ARBA00022801"/>
    </source>
</evidence>
<dbReference type="GO" id="GO:0008360">
    <property type="term" value="P:regulation of cell shape"/>
    <property type="evidence" value="ECO:0007669"/>
    <property type="project" value="UniProtKB-KW"/>
</dbReference>
<name>A0A0G0FKT5_9BACT</name>
<dbReference type="GO" id="GO:0006508">
    <property type="term" value="P:proteolysis"/>
    <property type="evidence" value="ECO:0007669"/>
    <property type="project" value="InterPro"/>
</dbReference>
<evidence type="ECO:0000256" key="5">
    <source>
        <dbReference type="ARBA" id="ARBA00022960"/>
    </source>
</evidence>
<dbReference type="InterPro" id="IPR001967">
    <property type="entry name" value="Peptidase_S11_N"/>
</dbReference>
<gene>
    <name evidence="12" type="ORF">UR91_C0028G0005</name>
</gene>
<dbReference type="SUPFAM" id="SSF56300">
    <property type="entry name" value="Metallo-dependent phosphatases"/>
    <property type="match status" value="1"/>
</dbReference>
<keyword evidence="6" id="KW-0573">Peptidoglycan synthesis</keyword>
<feature type="active site" description="Proton acceptor" evidence="8">
    <location>
        <position position="74"/>
    </location>
</feature>
<evidence type="ECO:0000256" key="1">
    <source>
        <dbReference type="ARBA" id="ARBA00005662"/>
    </source>
</evidence>
<organism evidence="12 13">
    <name type="scientific">Candidatus Nomurabacteria bacterium GW2011_GWC2_35_8</name>
    <dbReference type="NCBI Taxonomy" id="1618752"/>
    <lineage>
        <taxon>Bacteria</taxon>
        <taxon>Candidatus Nomuraibacteriota</taxon>
    </lineage>
</organism>
<feature type="active site" evidence="8">
    <location>
        <position position="126"/>
    </location>
</feature>
<evidence type="ECO:0000256" key="8">
    <source>
        <dbReference type="PIRSR" id="PIRSR618044-1"/>
    </source>
</evidence>
<dbReference type="GO" id="GO:0009252">
    <property type="term" value="P:peptidoglycan biosynthetic process"/>
    <property type="evidence" value="ECO:0007669"/>
    <property type="project" value="UniProtKB-KW"/>
</dbReference>
<dbReference type="GO" id="GO:0071555">
    <property type="term" value="P:cell wall organization"/>
    <property type="evidence" value="ECO:0007669"/>
    <property type="project" value="UniProtKB-KW"/>
</dbReference>
<dbReference type="CDD" id="cd07381">
    <property type="entry name" value="MPP_CapA"/>
    <property type="match status" value="1"/>
</dbReference>
<dbReference type="InterPro" id="IPR029052">
    <property type="entry name" value="Metallo-depent_PP-like"/>
</dbReference>
<keyword evidence="4" id="KW-0378">Hydrolase</keyword>
<keyword evidence="5" id="KW-0133">Cell shape</keyword>
<feature type="binding site" evidence="9">
    <location>
        <position position="224"/>
    </location>
    <ligand>
        <name>substrate</name>
    </ligand>
</feature>
<dbReference type="Gene3D" id="3.40.710.10">
    <property type="entry name" value="DD-peptidase/beta-lactamase superfamily"/>
    <property type="match status" value="1"/>
</dbReference>
<accession>A0A0G0FKT5</accession>
<dbReference type="Pfam" id="PF00768">
    <property type="entry name" value="Peptidase_S11"/>
    <property type="match status" value="1"/>
</dbReference>
<dbReference type="InterPro" id="IPR012338">
    <property type="entry name" value="Beta-lactam/transpept-like"/>
</dbReference>
<evidence type="ECO:0000313" key="13">
    <source>
        <dbReference type="Proteomes" id="UP000034798"/>
    </source>
</evidence>
<feature type="domain" description="Capsule synthesis protein CapA" evidence="11">
    <location>
        <begin position="305"/>
        <end position="548"/>
    </location>
</feature>
<evidence type="ECO:0000256" key="6">
    <source>
        <dbReference type="ARBA" id="ARBA00022984"/>
    </source>
</evidence>
<reference evidence="12 13" key="1">
    <citation type="journal article" date="2015" name="Nature">
        <title>rRNA introns, odd ribosomes, and small enigmatic genomes across a large radiation of phyla.</title>
        <authorList>
            <person name="Brown C.T."/>
            <person name="Hug L.A."/>
            <person name="Thomas B.C."/>
            <person name="Sharon I."/>
            <person name="Castelle C.J."/>
            <person name="Singh A."/>
            <person name="Wilkins M.J."/>
            <person name="Williams K.H."/>
            <person name="Banfield J.F."/>
        </authorList>
    </citation>
    <scope>NUCLEOTIDE SEQUENCE [LARGE SCALE GENOMIC DNA]</scope>
</reference>